<dbReference type="RefSeq" id="XP_025554160.1">
    <property type="nucleotide sequence ID" value="XM_025698175.1"/>
</dbReference>
<organism evidence="2 3">
    <name type="scientific">Aspergillus homomorphus (strain CBS 101889)</name>
    <dbReference type="NCBI Taxonomy" id="1450537"/>
    <lineage>
        <taxon>Eukaryota</taxon>
        <taxon>Fungi</taxon>
        <taxon>Dikarya</taxon>
        <taxon>Ascomycota</taxon>
        <taxon>Pezizomycotina</taxon>
        <taxon>Eurotiomycetes</taxon>
        <taxon>Eurotiomycetidae</taxon>
        <taxon>Eurotiales</taxon>
        <taxon>Aspergillaceae</taxon>
        <taxon>Aspergillus</taxon>
        <taxon>Aspergillus subgen. Circumdati</taxon>
    </lineage>
</organism>
<dbReference type="AlphaFoldDB" id="A0A395I5F8"/>
<keyword evidence="1" id="KW-0472">Membrane</keyword>
<dbReference type="Proteomes" id="UP000248961">
    <property type="component" value="Unassembled WGS sequence"/>
</dbReference>
<dbReference type="GeneID" id="37202464"/>
<evidence type="ECO:0000313" key="2">
    <source>
        <dbReference type="EMBL" id="RAL15006.1"/>
    </source>
</evidence>
<reference evidence="2 3" key="1">
    <citation type="submission" date="2018-02" db="EMBL/GenBank/DDBJ databases">
        <title>The genomes of Aspergillus section Nigri reveals drivers in fungal speciation.</title>
        <authorList>
            <consortium name="DOE Joint Genome Institute"/>
            <person name="Vesth T.C."/>
            <person name="Nybo J."/>
            <person name="Theobald S."/>
            <person name="Brandl J."/>
            <person name="Frisvad J.C."/>
            <person name="Nielsen K.F."/>
            <person name="Lyhne E.K."/>
            <person name="Kogle M.E."/>
            <person name="Kuo A."/>
            <person name="Riley R."/>
            <person name="Clum A."/>
            <person name="Nolan M."/>
            <person name="Lipzen A."/>
            <person name="Salamov A."/>
            <person name="Henrissat B."/>
            <person name="Wiebenga A."/>
            <person name="De vries R.P."/>
            <person name="Grigoriev I.V."/>
            <person name="Mortensen U.H."/>
            <person name="Andersen M.R."/>
            <person name="Baker S.E."/>
        </authorList>
    </citation>
    <scope>NUCLEOTIDE SEQUENCE [LARGE SCALE GENOMIC DNA]</scope>
    <source>
        <strain evidence="2 3">CBS 101889</strain>
    </source>
</reference>
<keyword evidence="1" id="KW-1133">Transmembrane helix</keyword>
<sequence>MTLQLLKTMETYFSESSQNITDQPSNHTTDSTFKINVLVYFALVIVTISPTLNRLLRRGVYRHWLAALLLLLWSFQLFTFLLWAGIRLFWSAIEEPPQSLATKGIRSPWTGKVMFPGQLALREALSELIRQGTVQEHDIKAIQWLLGPWGRIGLQLFWVAFWDLALDLIELSFRATRVHARRLRRFLRIRQLRAARAARAARA</sequence>
<feature type="transmembrane region" description="Helical" evidence="1">
    <location>
        <begin position="64"/>
        <end position="90"/>
    </location>
</feature>
<feature type="transmembrane region" description="Helical" evidence="1">
    <location>
        <begin position="33"/>
        <end position="52"/>
    </location>
</feature>
<name>A0A395I5F8_ASPHC</name>
<keyword evidence="1" id="KW-0812">Transmembrane</keyword>
<proteinExistence type="predicted"/>
<keyword evidence="3" id="KW-1185">Reference proteome</keyword>
<evidence type="ECO:0000313" key="3">
    <source>
        <dbReference type="Proteomes" id="UP000248961"/>
    </source>
</evidence>
<accession>A0A395I5F8</accession>
<evidence type="ECO:0000256" key="1">
    <source>
        <dbReference type="SAM" id="Phobius"/>
    </source>
</evidence>
<gene>
    <name evidence="2" type="ORF">BO97DRAFT_441473</name>
</gene>
<dbReference type="VEuPathDB" id="FungiDB:BO97DRAFT_441473"/>
<protein>
    <submittedName>
        <fullName evidence="2">Uncharacterized protein</fullName>
    </submittedName>
</protein>
<dbReference type="EMBL" id="KZ824273">
    <property type="protein sequence ID" value="RAL15006.1"/>
    <property type="molecule type" value="Genomic_DNA"/>
</dbReference>